<evidence type="ECO:0000313" key="6">
    <source>
        <dbReference type="EMBL" id="KAK5861846.1"/>
    </source>
</evidence>
<dbReference type="SUPFAM" id="SSF48726">
    <property type="entry name" value="Immunoglobulin"/>
    <property type="match status" value="3"/>
</dbReference>
<dbReference type="InterPro" id="IPR052598">
    <property type="entry name" value="IgSF_CEA-related"/>
</dbReference>
<accession>A0AAN7XJD4</accession>
<dbReference type="PANTHER" id="PTHR44337:SF16">
    <property type="entry name" value="CARCINOEMBRYONIC ANTIGEN-RELATED CELL ADHESION MOLECULE 20-LIKE-RELATED"/>
    <property type="match status" value="1"/>
</dbReference>
<dbReference type="Pfam" id="PF13927">
    <property type="entry name" value="Ig_3"/>
    <property type="match status" value="1"/>
</dbReference>
<dbReference type="Proteomes" id="UP001346869">
    <property type="component" value="Unassembled WGS sequence"/>
</dbReference>
<reference evidence="6 7" key="1">
    <citation type="journal article" date="2023" name="Genes (Basel)">
        <title>Chromosome-Level Genome Assembly and Circadian Gene Repertoire of the Patagonia Blennie Eleginops maclovinus-The Closest Ancestral Proxy of Antarctic Cryonotothenioids.</title>
        <authorList>
            <person name="Cheng C.C."/>
            <person name="Rivera-Colon A.G."/>
            <person name="Minhas B.F."/>
            <person name="Wilson L."/>
            <person name="Rayamajhi N."/>
            <person name="Vargas-Chacoff L."/>
            <person name="Catchen J.M."/>
        </authorList>
    </citation>
    <scope>NUCLEOTIDE SEQUENCE [LARGE SCALE GENOMIC DNA]</scope>
    <source>
        <strain evidence="6">JMC-PN-2008</strain>
    </source>
</reference>
<dbReference type="Pfam" id="PF07679">
    <property type="entry name" value="I-set"/>
    <property type="match status" value="1"/>
</dbReference>
<dbReference type="InterPro" id="IPR013098">
    <property type="entry name" value="Ig_I-set"/>
</dbReference>
<dbReference type="PROSITE" id="PS50835">
    <property type="entry name" value="IG_LIKE"/>
    <property type="match status" value="2"/>
</dbReference>
<evidence type="ECO:0000313" key="7">
    <source>
        <dbReference type="Proteomes" id="UP001346869"/>
    </source>
</evidence>
<proteinExistence type="predicted"/>
<keyword evidence="3" id="KW-0325">Glycoprotein</keyword>
<keyword evidence="7" id="KW-1185">Reference proteome</keyword>
<keyword evidence="1" id="KW-0732">Signal</keyword>
<sequence length="318" mass="34236">MCAGESILPPGPLSGAAAGNVKFSTTLTPPESPFLSVSWSFKGVNIITSTSSNIIEPGYSSRISLDRATGALELRSLVLEDSGEYTVTIIPDAGLQKQGKTMLNVYALITGASISSPAGVLIEDRSSTNLSCEASGSISTREWMKDGQLLQPGERVSFSNAKRTVFIHPVHSSHHGTFQCRVSNPVSRMTVERQLTVNFGPHNVTITGPSAAAPGQRLTLQCDADSVPPAKFSWMFNGNETQVNTSTFTIERLQVESLGNYTCTASNMVTMLQNSTVLHLRVFFEQPDTGGFISLTLRTMPTCSKSPAMLLIYIIIPR</sequence>
<organism evidence="6 7">
    <name type="scientific">Eleginops maclovinus</name>
    <name type="common">Patagonian blennie</name>
    <name type="synonym">Eleginus maclovinus</name>
    <dbReference type="NCBI Taxonomy" id="56733"/>
    <lineage>
        <taxon>Eukaryota</taxon>
        <taxon>Metazoa</taxon>
        <taxon>Chordata</taxon>
        <taxon>Craniata</taxon>
        <taxon>Vertebrata</taxon>
        <taxon>Euteleostomi</taxon>
        <taxon>Actinopterygii</taxon>
        <taxon>Neopterygii</taxon>
        <taxon>Teleostei</taxon>
        <taxon>Neoteleostei</taxon>
        <taxon>Acanthomorphata</taxon>
        <taxon>Eupercaria</taxon>
        <taxon>Perciformes</taxon>
        <taxon>Notothenioidei</taxon>
        <taxon>Eleginopidae</taxon>
        <taxon>Eleginops</taxon>
    </lineage>
</organism>
<feature type="domain" description="Ig-like" evidence="5">
    <location>
        <begin position="91"/>
        <end position="196"/>
    </location>
</feature>
<dbReference type="InterPro" id="IPR013783">
    <property type="entry name" value="Ig-like_fold"/>
</dbReference>
<evidence type="ECO:0000259" key="5">
    <source>
        <dbReference type="PROSITE" id="PS50835"/>
    </source>
</evidence>
<dbReference type="PANTHER" id="PTHR44337">
    <property type="entry name" value="CARCINOEMBRYONIC ANTIGEN-RELATED CELL ADHESION MOLECULE 8"/>
    <property type="match status" value="1"/>
</dbReference>
<dbReference type="SMART" id="SM00408">
    <property type="entry name" value="IGc2"/>
    <property type="match status" value="2"/>
</dbReference>
<keyword evidence="2" id="KW-1015">Disulfide bond</keyword>
<dbReference type="EMBL" id="JAUZQC010000012">
    <property type="protein sequence ID" value="KAK5861846.1"/>
    <property type="molecule type" value="Genomic_DNA"/>
</dbReference>
<dbReference type="InterPro" id="IPR007110">
    <property type="entry name" value="Ig-like_dom"/>
</dbReference>
<evidence type="ECO:0000256" key="4">
    <source>
        <dbReference type="ARBA" id="ARBA00023319"/>
    </source>
</evidence>
<gene>
    <name evidence="6" type="ORF">PBY51_017290</name>
</gene>
<evidence type="ECO:0000256" key="3">
    <source>
        <dbReference type="ARBA" id="ARBA00023180"/>
    </source>
</evidence>
<dbReference type="Gene3D" id="2.60.40.10">
    <property type="entry name" value="Immunoglobulins"/>
    <property type="match status" value="3"/>
</dbReference>
<evidence type="ECO:0000256" key="1">
    <source>
        <dbReference type="ARBA" id="ARBA00022729"/>
    </source>
</evidence>
<dbReference type="InterPro" id="IPR003598">
    <property type="entry name" value="Ig_sub2"/>
</dbReference>
<dbReference type="SMART" id="SM00409">
    <property type="entry name" value="IG"/>
    <property type="match status" value="3"/>
</dbReference>
<dbReference type="InterPro" id="IPR036179">
    <property type="entry name" value="Ig-like_dom_sf"/>
</dbReference>
<name>A0AAN7XJD4_ELEMC</name>
<dbReference type="AlphaFoldDB" id="A0AAN7XJD4"/>
<evidence type="ECO:0000256" key="2">
    <source>
        <dbReference type="ARBA" id="ARBA00023157"/>
    </source>
</evidence>
<protein>
    <recommendedName>
        <fullName evidence="5">Ig-like domain-containing protein</fullName>
    </recommendedName>
</protein>
<dbReference type="CDD" id="cd00096">
    <property type="entry name" value="Ig"/>
    <property type="match status" value="1"/>
</dbReference>
<reference evidence="6 7" key="2">
    <citation type="journal article" date="2023" name="Mol. Biol. Evol.">
        <title>Genomics of Secondarily Temperate Adaptation in the Only Non-Antarctic Icefish.</title>
        <authorList>
            <person name="Rivera-Colon A.G."/>
            <person name="Rayamajhi N."/>
            <person name="Minhas B.F."/>
            <person name="Madrigal G."/>
            <person name="Bilyk K.T."/>
            <person name="Yoon V."/>
            <person name="Hune M."/>
            <person name="Gregory S."/>
            <person name="Cheng C.H.C."/>
            <person name="Catchen J.M."/>
        </authorList>
    </citation>
    <scope>NUCLEOTIDE SEQUENCE [LARGE SCALE GENOMIC DNA]</scope>
    <source>
        <strain evidence="6">JMC-PN-2008</strain>
    </source>
</reference>
<keyword evidence="4" id="KW-0393">Immunoglobulin domain</keyword>
<comment type="caution">
    <text evidence="6">The sequence shown here is derived from an EMBL/GenBank/DDBJ whole genome shotgun (WGS) entry which is preliminary data.</text>
</comment>
<feature type="domain" description="Ig-like" evidence="5">
    <location>
        <begin position="201"/>
        <end position="279"/>
    </location>
</feature>
<dbReference type="InterPro" id="IPR003599">
    <property type="entry name" value="Ig_sub"/>
</dbReference>